<reference evidence="5 6" key="1">
    <citation type="submission" date="2022-04" db="EMBL/GenBank/DDBJ databases">
        <title>The arsenic-methylating capacity of Chitinophaga filiformis YT5 during chitin decomposition.</title>
        <authorList>
            <person name="Chen G."/>
            <person name="Liang Y."/>
        </authorList>
    </citation>
    <scope>NUCLEOTIDE SEQUENCE [LARGE SCALE GENOMIC DNA]</scope>
    <source>
        <strain evidence="5 6">YT5</strain>
    </source>
</reference>
<feature type="domain" description="RNA polymerase sigma factor 70 region 4 type 2" evidence="4">
    <location>
        <begin position="91"/>
        <end position="132"/>
    </location>
</feature>
<dbReference type="InterPro" id="IPR013249">
    <property type="entry name" value="RNA_pol_sigma70_r4_t2"/>
</dbReference>
<evidence type="ECO:0000259" key="4">
    <source>
        <dbReference type="Pfam" id="PF08281"/>
    </source>
</evidence>
<dbReference type="EMBL" id="CP095855">
    <property type="protein sequence ID" value="UPK69727.1"/>
    <property type="molecule type" value="Genomic_DNA"/>
</dbReference>
<evidence type="ECO:0000256" key="2">
    <source>
        <dbReference type="ARBA" id="ARBA00023082"/>
    </source>
</evidence>
<keyword evidence="1" id="KW-0805">Transcription regulation</keyword>
<dbReference type="Pfam" id="PF08281">
    <property type="entry name" value="Sigma70_r4_2"/>
    <property type="match status" value="1"/>
</dbReference>
<proteinExistence type="predicted"/>
<dbReference type="RefSeq" id="WP_247811994.1">
    <property type="nucleotide sequence ID" value="NZ_CP095855.1"/>
</dbReference>
<gene>
    <name evidence="5" type="ORF">MYF79_00300</name>
</gene>
<sequence>MAKSEDVVQDLFMTLWERKNVEIKGNSIEAYLMMGIHYRCWEMLNKQRCIESKMQKYAYDILLAEQTNLSLFYDDSSLSKKLHLLKLGWKQLSRNQRQAINKIFREEKSYKQAAAEMNIKKNTLNSHLERSLGKFRSLFQQEYFMSY</sequence>
<dbReference type="SUPFAM" id="SSF88659">
    <property type="entry name" value="Sigma3 and sigma4 domains of RNA polymerase sigma factors"/>
    <property type="match status" value="1"/>
</dbReference>
<accession>A0ABY4I0W0</accession>
<dbReference type="Proteomes" id="UP000830198">
    <property type="component" value="Chromosome"/>
</dbReference>
<name>A0ABY4I0W0_CHIFI</name>
<evidence type="ECO:0000256" key="1">
    <source>
        <dbReference type="ARBA" id="ARBA00023015"/>
    </source>
</evidence>
<evidence type="ECO:0000256" key="3">
    <source>
        <dbReference type="ARBA" id="ARBA00023163"/>
    </source>
</evidence>
<evidence type="ECO:0000313" key="5">
    <source>
        <dbReference type="EMBL" id="UPK69727.1"/>
    </source>
</evidence>
<dbReference type="InterPro" id="IPR036388">
    <property type="entry name" value="WH-like_DNA-bd_sf"/>
</dbReference>
<dbReference type="PANTHER" id="PTHR43133">
    <property type="entry name" value="RNA POLYMERASE ECF-TYPE SIGMA FACTO"/>
    <property type="match status" value="1"/>
</dbReference>
<protein>
    <recommendedName>
        <fullName evidence="4">RNA polymerase sigma factor 70 region 4 type 2 domain-containing protein</fullName>
    </recommendedName>
</protein>
<dbReference type="InterPro" id="IPR039425">
    <property type="entry name" value="RNA_pol_sigma-70-like"/>
</dbReference>
<dbReference type="PANTHER" id="PTHR43133:SF46">
    <property type="entry name" value="RNA POLYMERASE SIGMA-70 FACTOR ECF SUBFAMILY"/>
    <property type="match status" value="1"/>
</dbReference>
<keyword evidence="3" id="KW-0804">Transcription</keyword>
<evidence type="ECO:0000313" key="6">
    <source>
        <dbReference type="Proteomes" id="UP000830198"/>
    </source>
</evidence>
<dbReference type="Gene3D" id="1.10.10.10">
    <property type="entry name" value="Winged helix-like DNA-binding domain superfamily/Winged helix DNA-binding domain"/>
    <property type="match status" value="1"/>
</dbReference>
<keyword evidence="2" id="KW-0731">Sigma factor</keyword>
<keyword evidence="6" id="KW-1185">Reference proteome</keyword>
<organism evidence="5 6">
    <name type="scientific">Chitinophaga filiformis</name>
    <name type="common">Myxococcus filiformis</name>
    <name type="synonym">Flexibacter filiformis</name>
    <dbReference type="NCBI Taxonomy" id="104663"/>
    <lineage>
        <taxon>Bacteria</taxon>
        <taxon>Pseudomonadati</taxon>
        <taxon>Bacteroidota</taxon>
        <taxon>Chitinophagia</taxon>
        <taxon>Chitinophagales</taxon>
        <taxon>Chitinophagaceae</taxon>
        <taxon>Chitinophaga</taxon>
    </lineage>
</organism>
<dbReference type="InterPro" id="IPR013324">
    <property type="entry name" value="RNA_pol_sigma_r3/r4-like"/>
</dbReference>